<feature type="compositionally biased region" description="Basic and acidic residues" evidence="1">
    <location>
        <begin position="121"/>
        <end position="132"/>
    </location>
</feature>
<evidence type="ECO:0000313" key="2">
    <source>
        <dbReference type="EMBL" id="QLQ37507.1"/>
    </source>
</evidence>
<reference evidence="3" key="1">
    <citation type="submission" date="2020-07" db="EMBL/GenBank/DDBJ databases">
        <title>A new Micromonospora strain with potent antibiotic activity isolated from the microbiome of a mid-Atlantic deep-sea sponge.</title>
        <authorList>
            <person name="Back C.R."/>
            <person name="Stennett H.L."/>
            <person name="Williams S.E."/>
            <person name="Wang L."/>
            <person name="Ojeda Gomez J."/>
            <person name="Abdulle O.M."/>
            <person name="Duffy T."/>
            <person name="Hendry K.R."/>
            <person name="Powell D."/>
            <person name="Stach J.E."/>
            <person name="Essex-Lopresti A.E."/>
            <person name="Willis C.L."/>
            <person name="Curnow P."/>
            <person name="Race P.R."/>
        </authorList>
    </citation>
    <scope>NUCLEOTIDE SEQUENCE [LARGE SCALE GENOMIC DNA]</scope>
    <source>
        <strain evidence="3">28ISP2-46</strain>
    </source>
</reference>
<organism evidence="2 3">
    <name type="scientific">Micromonospora robiginosa</name>
    <dbReference type="NCBI Taxonomy" id="2749844"/>
    <lineage>
        <taxon>Bacteria</taxon>
        <taxon>Bacillati</taxon>
        <taxon>Actinomycetota</taxon>
        <taxon>Actinomycetes</taxon>
        <taxon>Micromonosporales</taxon>
        <taxon>Micromonosporaceae</taxon>
        <taxon>Micromonospora</taxon>
    </lineage>
</organism>
<dbReference type="Proteomes" id="UP000510844">
    <property type="component" value="Chromosome"/>
</dbReference>
<feature type="compositionally biased region" description="Low complexity" evidence="1">
    <location>
        <begin position="102"/>
        <end position="120"/>
    </location>
</feature>
<dbReference type="KEGG" id="mfeu:H1D33_00920"/>
<feature type="compositionally biased region" description="Basic and acidic residues" evidence="1">
    <location>
        <begin position="1"/>
        <end position="15"/>
    </location>
</feature>
<feature type="compositionally biased region" description="Basic and acidic residues" evidence="1">
    <location>
        <begin position="27"/>
        <end position="79"/>
    </location>
</feature>
<gene>
    <name evidence="2" type="ORF">H1D33_00920</name>
</gene>
<dbReference type="AlphaFoldDB" id="A0A7L6B6C1"/>
<accession>A0A7L6B6C1</accession>
<sequence>MRQEDQQVTQDHPEAVRSAPVPVPPPDGHDRTDRAEVPEDALDDRGTFDDPAVGDDRAAELDETRAYDAGELRDEADRSDADEERDGDGRQAFHEPAPLPTAFGAATVGDAVAASAMAGGRPEDERDARGEDTAVPGDGAPGRTDALDDERADPTAGDRLHDRDRWAAEHRDGDLDGDGDRDGSVAGAHADRDDTLGDVEDRDGTLAADTDRDGVPDRDRDDAVAAGAVGYGSPEPGLVDPDAEPVTADATGRHHDTVDPETATAAAGTVAGGAAGAALAGADRPTPGAVPDDAATLFAPDAAQGFRDRWRDVQLRFVDDPKAAVGEAESLVEEAIEALSTALREQRTKLGTWQESGSSDTEQLRVAVRGYRDFLDRVLGR</sequence>
<feature type="region of interest" description="Disordered" evidence="1">
    <location>
        <begin position="1"/>
        <end position="259"/>
    </location>
</feature>
<feature type="region of interest" description="Disordered" evidence="1">
    <location>
        <begin position="275"/>
        <end position="294"/>
    </location>
</feature>
<reference evidence="2 3" key="2">
    <citation type="journal article" date="2021" name="Mar. Drugs">
        <title>A New Micromonospora Strain with Antibiotic Activity Isolated from the Microbiome of a Mid-Atlantic Deep-Sea Sponge.</title>
        <authorList>
            <person name="Back C.R."/>
            <person name="Stennett H.L."/>
            <person name="Williams S.E."/>
            <person name="Wang L."/>
            <person name="Ojeda Gomez J."/>
            <person name="Abdulle O.M."/>
            <person name="Duffy T."/>
            <person name="Neal C."/>
            <person name="Mantell J."/>
            <person name="Jepson M.A."/>
            <person name="Hendry K.R."/>
            <person name="Powell D."/>
            <person name="Stach J.E.M."/>
            <person name="Essex-Lopresti A.E."/>
            <person name="Willis C.L."/>
            <person name="Curnow P."/>
            <person name="Race P.R."/>
        </authorList>
    </citation>
    <scope>NUCLEOTIDE SEQUENCE [LARGE SCALE GENOMIC DNA]</scope>
    <source>
        <strain evidence="2 3">28ISP2-46</strain>
    </source>
</reference>
<name>A0A7L6B6C1_9ACTN</name>
<protein>
    <submittedName>
        <fullName evidence="2">Uncharacterized protein</fullName>
    </submittedName>
</protein>
<dbReference type="EMBL" id="CP059322">
    <property type="protein sequence ID" value="QLQ37507.1"/>
    <property type="molecule type" value="Genomic_DNA"/>
</dbReference>
<evidence type="ECO:0000256" key="1">
    <source>
        <dbReference type="SAM" id="MobiDB-lite"/>
    </source>
</evidence>
<feature type="compositionally biased region" description="Basic and acidic residues" evidence="1">
    <location>
        <begin position="152"/>
        <end position="195"/>
    </location>
</feature>
<proteinExistence type="predicted"/>
<dbReference type="RefSeq" id="WP_181569986.1">
    <property type="nucleotide sequence ID" value="NZ_CP059322.2"/>
</dbReference>
<evidence type="ECO:0000313" key="3">
    <source>
        <dbReference type="Proteomes" id="UP000510844"/>
    </source>
</evidence>
<keyword evidence="3" id="KW-1185">Reference proteome</keyword>
<feature type="compositionally biased region" description="Basic and acidic residues" evidence="1">
    <location>
        <begin position="209"/>
        <end position="223"/>
    </location>
</feature>